<evidence type="ECO:0000313" key="13">
    <source>
        <dbReference type="Proteomes" id="UP000569329"/>
    </source>
</evidence>
<dbReference type="CDD" id="cd21112">
    <property type="entry name" value="alphaLP-like"/>
    <property type="match status" value="1"/>
</dbReference>
<evidence type="ECO:0000256" key="9">
    <source>
        <dbReference type="PIRSR" id="PIRSR001134-2"/>
    </source>
</evidence>
<evidence type="ECO:0000256" key="7">
    <source>
        <dbReference type="ARBA" id="ARBA00023157"/>
    </source>
</evidence>
<dbReference type="EC" id="3.4.21.-" evidence="12"/>
<evidence type="ECO:0000256" key="1">
    <source>
        <dbReference type="ARBA" id="ARBA00007664"/>
    </source>
</evidence>
<keyword evidence="13" id="KW-1185">Reference proteome</keyword>
<evidence type="ECO:0000256" key="2">
    <source>
        <dbReference type="ARBA" id="ARBA00022670"/>
    </source>
</evidence>
<evidence type="ECO:0000256" key="8">
    <source>
        <dbReference type="PIRSR" id="PIRSR001134-1"/>
    </source>
</evidence>
<keyword evidence="2" id="KW-0645">Protease</keyword>
<dbReference type="GO" id="GO:0006508">
    <property type="term" value="P:proteolysis"/>
    <property type="evidence" value="ECO:0007669"/>
    <property type="project" value="UniProtKB-KW"/>
</dbReference>
<dbReference type="InterPro" id="IPR043504">
    <property type="entry name" value="Peptidase_S1_PA_chymotrypsin"/>
</dbReference>
<feature type="disulfide bond" evidence="9">
    <location>
        <begin position="325"/>
        <end position="352"/>
    </location>
</feature>
<dbReference type="PIRSF" id="PIRSF001134">
    <property type="entry name" value="Streptogrisin"/>
    <property type="match status" value="1"/>
</dbReference>
<feature type="chain" id="PRO_5038985474" evidence="10">
    <location>
        <begin position="30"/>
        <end position="377"/>
    </location>
</feature>
<dbReference type="SUPFAM" id="SSF50494">
    <property type="entry name" value="Trypsin-like serine proteases"/>
    <property type="match status" value="1"/>
</dbReference>
<dbReference type="InterPro" id="IPR037295">
    <property type="entry name" value="Alpha-lytic_protease_prodomain"/>
</dbReference>
<name>A0A839E282_9PSEU</name>
<feature type="active site" description="Charge relay system" evidence="8">
    <location>
        <position position="228"/>
    </location>
</feature>
<reference evidence="12 13" key="1">
    <citation type="submission" date="2020-07" db="EMBL/GenBank/DDBJ databases">
        <title>Sequencing the genomes of 1000 actinobacteria strains.</title>
        <authorList>
            <person name="Klenk H.-P."/>
        </authorList>
    </citation>
    <scope>NUCLEOTIDE SEQUENCE [LARGE SCALE GENOMIC DNA]</scope>
    <source>
        <strain evidence="12 13">DSM 45975</strain>
    </source>
</reference>
<evidence type="ECO:0000256" key="4">
    <source>
        <dbReference type="ARBA" id="ARBA00022801"/>
    </source>
</evidence>
<gene>
    <name evidence="12" type="ORF">FHX42_004045</name>
</gene>
<dbReference type="GO" id="GO:0004252">
    <property type="term" value="F:serine-type endopeptidase activity"/>
    <property type="evidence" value="ECO:0007669"/>
    <property type="project" value="InterPro"/>
</dbReference>
<dbReference type="PRINTS" id="PR00861">
    <property type="entry name" value="ALYTICPTASE"/>
</dbReference>
<comment type="caution">
    <text evidence="12">The sequence shown here is derived from an EMBL/GenBank/DDBJ whole genome shotgun (WGS) entry which is preliminary data.</text>
</comment>
<evidence type="ECO:0000259" key="11">
    <source>
        <dbReference type="Pfam" id="PF02983"/>
    </source>
</evidence>
<evidence type="ECO:0000313" key="12">
    <source>
        <dbReference type="EMBL" id="MBA8826666.1"/>
    </source>
</evidence>
<evidence type="ECO:0000256" key="6">
    <source>
        <dbReference type="ARBA" id="ARBA00023145"/>
    </source>
</evidence>
<evidence type="ECO:0000256" key="10">
    <source>
        <dbReference type="SAM" id="SignalP"/>
    </source>
</evidence>
<evidence type="ECO:0000256" key="3">
    <source>
        <dbReference type="ARBA" id="ARBA00022729"/>
    </source>
</evidence>
<accession>A0A839E282</accession>
<feature type="active site" description="Charge relay system" evidence="8">
    <location>
        <position position="252"/>
    </location>
</feature>
<dbReference type="InterPro" id="IPR035070">
    <property type="entry name" value="Streptogrisin_prodomain"/>
</dbReference>
<keyword evidence="6" id="KW-0865">Zymogen</keyword>
<dbReference type="Proteomes" id="UP000569329">
    <property type="component" value="Unassembled WGS sequence"/>
</dbReference>
<dbReference type="InterPro" id="IPR001316">
    <property type="entry name" value="Pept_S1A_streptogrisin"/>
</dbReference>
<keyword evidence="7 9" id="KW-1015">Disulfide bond</keyword>
<dbReference type="InterPro" id="IPR004236">
    <property type="entry name" value="Pept_S1_alpha_lytic"/>
</dbReference>
<dbReference type="Gene3D" id="3.30.300.50">
    <property type="match status" value="2"/>
</dbReference>
<dbReference type="InterPro" id="IPR009003">
    <property type="entry name" value="Peptidase_S1_PA"/>
</dbReference>
<keyword evidence="3 10" id="KW-0732">Signal</keyword>
<protein>
    <submittedName>
        <fullName evidence="12">Streptogrisin C</fullName>
        <ecNumber evidence="12">3.4.21.-</ecNumber>
    </submittedName>
</protein>
<feature type="active site" description="Charge relay system" evidence="8">
    <location>
        <position position="331"/>
    </location>
</feature>
<keyword evidence="4 12" id="KW-0378">Hydrolase</keyword>
<dbReference type="SUPFAM" id="SSF54806">
    <property type="entry name" value="Alpha-lytic protease prodomain"/>
    <property type="match status" value="1"/>
</dbReference>
<comment type="similarity">
    <text evidence="1">Belongs to the peptidase S1 family.</text>
</comment>
<feature type="domain" description="Peptidase S1A alpha-lytic prodomain" evidence="11">
    <location>
        <begin position="124"/>
        <end position="180"/>
    </location>
</feature>
<proteinExistence type="inferred from homology"/>
<dbReference type="Pfam" id="PF02983">
    <property type="entry name" value="Pro_Al_protease"/>
    <property type="match status" value="1"/>
</dbReference>
<sequence>MKRRLAARMTGTVVAAAGTVAALTMPAVATTQQPATASPEAKASTMLEAMQRDLGLSPEQAQQRLHQETTAERADQLVRKTLAGTFGGSHYNAELGKLVVGVTDKASFDEVREAGAEARLVDDSVAHLNAIADGFDQRMKSAPSEVTGWYVDSKSNSVVVTTAKGTAAKAGDFVRSTNTDADAVRVVESTESPRTYADIVGGNAYYIGSGARCSIGFAVQGGFVSAGHCGNTGDSTSQPSGTFEGSVFPGSDYSYVSSSANPTPTVNGYGNGNVTVAGSQEAAQGASVCRSGSTTGWHCGTIQGKNQTVRYPQGTVRGLTRTDVCAEPGDSGGSFISGNQAQGMTSGGSGDCTRGGTTYFQPVNEVLNAYNLSLVTG</sequence>
<dbReference type="RefSeq" id="WP_182545879.1">
    <property type="nucleotide sequence ID" value="NZ_JACGWZ010000006.1"/>
</dbReference>
<dbReference type="AlphaFoldDB" id="A0A839E282"/>
<feature type="disulfide bond" evidence="9">
    <location>
        <begin position="289"/>
        <end position="299"/>
    </location>
</feature>
<feature type="signal peptide" evidence="10">
    <location>
        <begin position="1"/>
        <end position="29"/>
    </location>
</feature>
<dbReference type="EMBL" id="JACGWZ010000006">
    <property type="protein sequence ID" value="MBA8826666.1"/>
    <property type="molecule type" value="Genomic_DNA"/>
</dbReference>
<organism evidence="12 13">
    <name type="scientific">Halosaccharopolyspora lacisalsi</name>
    <dbReference type="NCBI Taxonomy" id="1000566"/>
    <lineage>
        <taxon>Bacteria</taxon>
        <taxon>Bacillati</taxon>
        <taxon>Actinomycetota</taxon>
        <taxon>Actinomycetes</taxon>
        <taxon>Pseudonocardiales</taxon>
        <taxon>Pseudonocardiaceae</taxon>
        <taxon>Halosaccharopolyspora</taxon>
    </lineage>
</organism>
<evidence type="ECO:0000256" key="5">
    <source>
        <dbReference type="ARBA" id="ARBA00022825"/>
    </source>
</evidence>
<keyword evidence="5" id="KW-0720">Serine protease</keyword>
<dbReference type="GO" id="GO:0005576">
    <property type="term" value="C:extracellular region"/>
    <property type="evidence" value="ECO:0007669"/>
    <property type="project" value="InterPro"/>
</dbReference>
<dbReference type="Gene3D" id="2.40.10.10">
    <property type="entry name" value="Trypsin-like serine proteases"/>
    <property type="match status" value="2"/>
</dbReference>
<feature type="disulfide bond" evidence="9">
    <location>
        <begin position="213"/>
        <end position="229"/>
    </location>
</feature>